<gene>
    <name evidence="4" type="ORF">FNV43_RR05780</name>
</gene>
<proteinExistence type="predicted"/>
<evidence type="ECO:0000259" key="2">
    <source>
        <dbReference type="Pfam" id="PF09331"/>
    </source>
</evidence>
<organism evidence="4 5">
    <name type="scientific">Rhamnella rubrinervis</name>
    <dbReference type="NCBI Taxonomy" id="2594499"/>
    <lineage>
        <taxon>Eukaryota</taxon>
        <taxon>Viridiplantae</taxon>
        <taxon>Streptophyta</taxon>
        <taxon>Embryophyta</taxon>
        <taxon>Tracheophyta</taxon>
        <taxon>Spermatophyta</taxon>
        <taxon>Magnoliopsida</taxon>
        <taxon>eudicotyledons</taxon>
        <taxon>Gunneridae</taxon>
        <taxon>Pentapetalae</taxon>
        <taxon>rosids</taxon>
        <taxon>fabids</taxon>
        <taxon>Rosales</taxon>
        <taxon>Rhamnaceae</taxon>
        <taxon>rhamnoid group</taxon>
        <taxon>Rhamneae</taxon>
        <taxon>Rhamnella</taxon>
    </lineage>
</organism>
<evidence type="ECO:0000313" key="4">
    <source>
        <dbReference type="EMBL" id="KAF3455332.1"/>
    </source>
</evidence>
<reference evidence="4" key="1">
    <citation type="submission" date="2020-03" db="EMBL/GenBank/DDBJ databases">
        <title>A high-quality chromosome-level genome assembly of a woody plant with both climbing and erect habits, Rhamnella rubrinervis.</title>
        <authorList>
            <person name="Lu Z."/>
            <person name="Yang Y."/>
            <person name="Zhu X."/>
            <person name="Sun Y."/>
        </authorList>
    </citation>
    <scope>NUCLEOTIDE SEQUENCE</scope>
    <source>
        <strain evidence="4">BYM</strain>
        <tissue evidence="4">Leaf</tissue>
    </source>
</reference>
<dbReference type="AlphaFoldDB" id="A0A8K0MQZ4"/>
<evidence type="ECO:0000259" key="3">
    <source>
        <dbReference type="Pfam" id="PF20167"/>
    </source>
</evidence>
<evidence type="ECO:0008006" key="6">
    <source>
        <dbReference type="Google" id="ProtNLM"/>
    </source>
</evidence>
<comment type="caution">
    <text evidence="4">The sequence shown here is derived from an EMBL/GenBank/DDBJ whole genome shotgun (WGS) entry which is preliminary data.</text>
</comment>
<dbReference type="PANTHER" id="PTHR48449:SF1">
    <property type="entry name" value="DUF1985 DOMAIN-CONTAINING PROTEIN"/>
    <property type="match status" value="1"/>
</dbReference>
<dbReference type="Pfam" id="PF20167">
    <property type="entry name" value="Transposase_32"/>
    <property type="match status" value="1"/>
</dbReference>
<evidence type="ECO:0000256" key="1">
    <source>
        <dbReference type="SAM" id="MobiDB-lite"/>
    </source>
</evidence>
<feature type="region of interest" description="Disordered" evidence="1">
    <location>
        <begin position="509"/>
        <end position="533"/>
    </location>
</feature>
<dbReference type="InterPro" id="IPR046796">
    <property type="entry name" value="Transposase_32_dom"/>
</dbReference>
<feature type="domain" description="Putative plant transposon protein" evidence="3">
    <location>
        <begin position="640"/>
        <end position="786"/>
    </location>
</feature>
<feature type="domain" description="DUF1985" evidence="2">
    <location>
        <begin position="3"/>
        <end position="137"/>
    </location>
</feature>
<dbReference type="OrthoDB" id="848707at2759"/>
<dbReference type="Pfam" id="PF09331">
    <property type="entry name" value="DUF1985"/>
    <property type="match status" value="1"/>
</dbReference>
<dbReference type="EMBL" id="VOIH02000002">
    <property type="protein sequence ID" value="KAF3455332.1"/>
    <property type="molecule type" value="Genomic_DNA"/>
</dbReference>
<keyword evidence="5" id="KW-1185">Reference proteome</keyword>
<dbReference type="Proteomes" id="UP000796880">
    <property type="component" value="Unassembled WGS sequence"/>
</dbReference>
<feature type="region of interest" description="Disordered" evidence="1">
    <location>
        <begin position="869"/>
        <end position="894"/>
    </location>
</feature>
<dbReference type="PANTHER" id="PTHR48449">
    <property type="entry name" value="DUF1985 DOMAIN-CONTAINING PROTEIN"/>
    <property type="match status" value="1"/>
</dbReference>
<name>A0A8K0MQZ4_9ROSA</name>
<dbReference type="InterPro" id="IPR015410">
    <property type="entry name" value="DUF1985"/>
</dbReference>
<protein>
    <recommendedName>
        <fullName evidence="6">DUF1985 domain-containing protein</fullName>
    </recommendedName>
</protein>
<accession>A0A8K0MQZ4</accession>
<evidence type="ECO:0000313" key="5">
    <source>
        <dbReference type="Proteomes" id="UP000796880"/>
    </source>
</evidence>
<sequence>MILRQAVNHNLNVMEFNFNGNEALFTIKEFGIITGLKIKDIDVPSLPKSDRIINTYFGDSKCIKPKDFKQVFLGLRFKHCTEKDDMFKLSLLYILECGILGKESQTNTDLSHFSMVEDLKYFNQYPWGLVAYKAIIRELHKVFGLHRGRLNPSSTYSLDGFPLAFQLDVVYQLSLLNAVEESYYIDDYVPPPSKKKRIFDENDIDMMEGEYSPHTEYTHEHGEPSHEYHHFDTAGPSHAQHDFDFNELKGYIQSMDTKIDRVANEMDIKIDRVVNDLNNFRLDSMRELTSLHETMNMMFDFMKKGYHSAYHDTPNTDYDKEDKRMVIDNDNENLNIQFSAVKYNDNEVIELTPSKVVNHECRIKVVGRSISSPYVLTTETREQLKNTLPIPNKFDPTRPIPTDIHVKFIKYIESNEDEIRGYQVCDANKGFFLQLIVDEAWLTEKQVNVITMLMRNRMRLYPDLFCKRTAVMDAFFWRRLWNFHAQVRMTYVRRLSRHLPETLRSAVVKKNQPQAPVSEPEVTPEAPDEAPGTQPVFPGVAVVNRINLRRLPLRLRFAIGYEISLGLTMSQTRRSVQAAVQGGTSSRVRPTRSVWDRERFTSQENARWYAEKQSNAIVVEKTVSDEIDNVFHIRRAFGMLGWAPVLDFAGEYYPRLVRVFFANIENKEDGGVNRVVTYVKECRIELDRAILASILDVSDKGPSVEFFKDTVLSDRQYKLTEALIRLNYSPIRNECTGDMVFRTPNMLIPQRLLVYLYSSNVLPRASSLNEVRYSDIYLLDKMLYGLQGVEEEAKSLCYPLLLSKVFEFCGVDVTGEDIAVPSVADVLTEANLSRMGYIRMRGVWRNLVRHPLGAGEVVDDRNAPIVYTDDEEEHSEAPISSALPSISTGAPSRPSRSSLVVSALQRIEDICTSLATRQDLMEAQLQHQDEQLQQICALLEHFPPPPS</sequence>